<reference evidence="1 2" key="1">
    <citation type="journal article" date="2016" name="Nat. Commun.">
        <title>Thousands of microbial genomes shed light on interconnected biogeochemical processes in an aquifer system.</title>
        <authorList>
            <person name="Anantharaman K."/>
            <person name="Brown C.T."/>
            <person name="Hug L.A."/>
            <person name="Sharon I."/>
            <person name="Castelle C.J."/>
            <person name="Probst A.J."/>
            <person name="Thomas B.C."/>
            <person name="Singh A."/>
            <person name="Wilkins M.J."/>
            <person name="Karaoz U."/>
            <person name="Brodie E.L."/>
            <person name="Williams K.H."/>
            <person name="Hubbard S.S."/>
            <person name="Banfield J.F."/>
        </authorList>
    </citation>
    <scope>NUCLEOTIDE SEQUENCE [LARGE SCALE GENOMIC DNA]</scope>
</reference>
<evidence type="ECO:0000313" key="1">
    <source>
        <dbReference type="EMBL" id="OGG73052.1"/>
    </source>
</evidence>
<evidence type="ECO:0008006" key="3">
    <source>
        <dbReference type="Google" id="ProtNLM"/>
    </source>
</evidence>
<sequence>MLAYAHPLFRAFPPPRFLVAPAPGLALSPRAARSALLSRTGDGLSLESHNEADIPEAVIVDGEIKDRDALKAVILHLAETGALRSAHIAIPAEAGFLVSLEVPRLVGAGLEKTLVNGIEQQVPFSVEEVFFDYEIIGGIPQASDTLRLVVAVVPRKTVFDYLSLVRECGIAPVSLELGAHALARALIPRKAPRVCMLVDIDAGGTSIGIAENGVIRFAATIHAGGNLLTEAIAKNFNIPFAEARKQKEELGVRRQKDGPDMVTILMPPLSALRDEIKRYYLSWHATTAGTRSGAPKIEKIILSGGEASVPGVADYLRGSLKEDVVIGNPWTNILSFGGKTPALPRGESLRYAAALGLALRSFV</sequence>
<dbReference type="SUPFAM" id="SSF53067">
    <property type="entry name" value="Actin-like ATPase domain"/>
    <property type="match status" value="2"/>
</dbReference>
<gene>
    <name evidence="1" type="ORF">A3A38_01895</name>
</gene>
<dbReference type="InterPro" id="IPR050696">
    <property type="entry name" value="FtsA/MreB"/>
</dbReference>
<dbReference type="CDD" id="cd24049">
    <property type="entry name" value="ASKHA_NBD_PilM"/>
    <property type="match status" value="1"/>
</dbReference>
<dbReference type="AlphaFoldDB" id="A0A1F6EIA1"/>
<name>A0A1F6EIA1_9BACT</name>
<organism evidence="1 2">
    <name type="scientific">Candidatus Kaiserbacteria bacterium RIFCSPLOWO2_01_FULL_53_17</name>
    <dbReference type="NCBI Taxonomy" id="1798511"/>
    <lineage>
        <taxon>Bacteria</taxon>
        <taxon>Candidatus Kaiseribacteriota</taxon>
    </lineage>
</organism>
<comment type="caution">
    <text evidence="1">The sequence shown here is derived from an EMBL/GenBank/DDBJ whole genome shotgun (WGS) entry which is preliminary data.</text>
</comment>
<dbReference type="EMBL" id="MFLY01000015">
    <property type="protein sequence ID" value="OGG73052.1"/>
    <property type="molecule type" value="Genomic_DNA"/>
</dbReference>
<dbReference type="NCBIfam" id="TIGR01175">
    <property type="entry name" value="pilM"/>
    <property type="match status" value="1"/>
</dbReference>
<protein>
    <recommendedName>
        <fullName evidence="3">SHS2 domain-containing protein</fullName>
    </recommendedName>
</protein>
<evidence type="ECO:0000313" key="2">
    <source>
        <dbReference type="Proteomes" id="UP000177306"/>
    </source>
</evidence>
<dbReference type="PANTHER" id="PTHR32432:SF3">
    <property type="entry name" value="ETHANOLAMINE UTILIZATION PROTEIN EUTJ"/>
    <property type="match status" value="1"/>
</dbReference>
<dbReference type="Gene3D" id="3.30.420.40">
    <property type="match status" value="2"/>
</dbReference>
<dbReference type="Proteomes" id="UP000177306">
    <property type="component" value="Unassembled WGS sequence"/>
</dbReference>
<dbReference type="PANTHER" id="PTHR32432">
    <property type="entry name" value="CELL DIVISION PROTEIN FTSA-RELATED"/>
    <property type="match status" value="1"/>
</dbReference>
<accession>A0A1F6EIA1</accession>
<dbReference type="InterPro" id="IPR005883">
    <property type="entry name" value="PilM"/>
</dbReference>
<dbReference type="Pfam" id="PF11104">
    <property type="entry name" value="PilM_2"/>
    <property type="match status" value="1"/>
</dbReference>
<dbReference type="Gene3D" id="3.30.1490.300">
    <property type="match status" value="1"/>
</dbReference>
<proteinExistence type="predicted"/>
<dbReference type="InterPro" id="IPR043129">
    <property type="entry name" value="ATPase_NBD"/>
</dbReference>